<proteinExistence type="predicted"/>
<dbReference type="InterPro" id="IPR014729">
    <property type="entry name" value="Rossmann-like_a/b/a_fold"/>
</dbReference>
<dbReference type="PANTHER" id="PTHR31964">
    <property type="entry name" value="ADENINE NUCLEOTIDE ALPHA HYDROLASES-LIKE SUPERFAMILY PROTEIN"/>
    <property type="match status" value="1"/>
</dbReference>
<name>A0ABP0TLA7_9BRYO</name>
<reference evidence="2" key="1">
    <citation type="submission" date="2024-02" db="EMBL/GenBank/DDBJ databases">
        <authorList>
            <consortium name="ELIXIR-Norway"/>
            <consortium name="Elixir Norway"/>
        </authorList>
    </citation>
    <scope>NUCLEOTIDE SEQUENCE</scope>
</reference>
<dbReference type="PANTHER" id="PTHR31964:SF140">
    <property type="entry name" value="UNIVERSAL STRESS PROTEIN FAMILY PROTEIN"/>
    <property type="match status" value="1"/>
</dbReference>
<evidence type="ECO:0000313" key="2">
    <source>
        <dbReference type="EMBL" id="CAK9199451.1"/>
    </source>
</evidence>
<protein>
    <recommendedName>
        <fullName evidence="1">UspA domain-containing protein</fullName>
    </recommendedName>
</protein>
<evidence type="ECO:0000313" key="3">
    <source>
        <dbReference type="Proteomes" id="UP001497512"/>
    </source>
</evidence>
<organism evidence="2 3">
    <name type="scientific">Sphagnum troendelagicum</name>
    <dbReference type="NCBI Taxonomy" id="128251"/>
    <lineage>
        <taxon>Eukaryota</taxon>
        <taxon>Viridiplantae</taxon>
        <taxon>Streptophyta</taxon>
        <taxon>Embryophyta</taxon>
        <taxon>Bryophyta</taxon>
        <taxon>Sphagnophytina</taxon>
        <taxon>Sphagnopsida</taxon>
        <taxon>Sphagnales</taxon>
        <taxon>Sphagnaceae</taxon>
        <taxon>Sphagnum</taxon>
    </lineage>
</organism>
<dbReference type="InterPro" id="IPR006015">
    <property type="entry name" value="Universal_stress_UspA"/>
</dbReference>
<gene>
    <name evidence="2" type="ORF">CSSPTR1EN2_LOCUS4943</name>
</gene>
<sequence>METDRKIIIAVDDSETSAYAFTWALHHLFKKSDKVIVLTAAPFVTLDYPSTDIASDYGVTAVQSPRDAAAAEKNVNEGAKDLIAKYVQLCAQSEITCEGEVVKGEAASWIVDEVERLNAQLVVMGSHAYGVLKRALVGSKSDFVLHNATCSVAIVRHSEDALEVHDPLASSGGARKIVIAVDESKESVYAFQWAIENFCKEDDNVVIYHVHHSVLTPVSALGTGEFGMEEVYVPVDDAAEDEVSALNDSEKLVEKYMEYAAKETKIKCEGMVVTGQTEVKVCEGLKNLHADAVIIGTRDRGTLARTFLGSVSDYLAHNSPCPLIVAKVPKESSIAKQKTDGHAHSP</sequence>
<dbReference type="Gene3D" id="3.40.50.620">
    <property type="entry name" value="HUPs"/>
    <property type="match status" value="2"/>
</dbReference>
<evidence type="ECO:0000259" key="1">
    <source>
        <dbReference type="Pfam" id="PF00582"/>
    </source>
</evidence>
<keyword evidence="3" id="KW-1185">Reference proteome</keyword>
<dbReference type="PRINTS" id="PR01438">
    <property type="entry name" value="UNVRSLSTRESS"/>
</dbReference>
<dbReference type="InterPro" id="IPR006016">
    <property type="entry name" value="UspA"/>
</dbReference>
<dbReference type="EMBL" id="OZ019904">
    <property type="protein sequence ID" value="CAK9199451.1"/>
    <property type="molecule type" value="Genomic_DNA"/>
</dbReference>
<feature type="domain" description="UspA" evidence="1">
    <location>
        <begin position="175"/>
        <end position="327"/>
    </location>
</feature>
<dbReference type="Pfam" id="PF00582">
    <property type="entry name" value="Usp"/>
    <property type="match status" value="2"/>
</dbReference>
<feature type="domain" description="UspA" evidence="1">
    <location>
        <begin position="5"/>
        <end position="156"/>
    </location>
</feature>
<dbReference type="Proteomes" id="UP001497512">
    <property type="component" value="Chromosome 12"/>
</dbReference>
<accession>A0ABP0TLA7</accession>
<dbReference type="SUPFAM" id="SSF52402">
    <property type="entry name" value="Adenine nucleotide alpha hydrolases-like"/>
    <property type="match status" value="2"/>
</dbReference>
<dbReference type="CDD" id="cd23659">
    <property type="entry name" value="USP_At3g01520-like"/>
    <property type="match status" value="2"/>
</dbReference>